<feature type="region of interest" description="Disordered" evidence="1">
    <location>
        <begin position="35"/>
        <end position="57"/>
    </location>
</feature>
<proteinExistence type="predicted"/>
<name>A0A0M3IM12_ASCLU</name>
<evidence type="ECO:0000313" key="3">
    <source>
        <dbReference type="Proteomes" id="UP000036681"/>
    </source>
</evidence>
<accession>A0A0M3IM12</accession>
<dbReference type="WBParaSite" id="ALUE_0001979001-mRNA-1">
    <property type="protein sequence ID" value="ALUE_0001979001-mRNA-1"/>
    <property type="gene ID" value="ALUE_0001979001"/>
</dbReference>
<feature type="transmembrane region" description="Helical" evidence="2">
    <location>
        <begin position="6"/>
        <end position="28"/>
    </location>
</feature>
<protein>
    <submittedName>
        <fullName evidence="4">HMG box domain-containing protein</fullName>
    </submittedName>
</protein>
<dbReference type="AlphaFoldDB" id="A0A0M3IM12"/>
<evidence type="ECO:0000313" key="4">
    <source>
        <dbReference type="WBParaSite" id="ALUE_0001979001-mRNA-1"/>
    </source>
</evidence>
<reference evidence="4" key="1">
    <citation type="submission" date="2017-02" db="UniProtKB">
        <authorList>
            <consortium name="WormBaseParasite"/>
        </authorList>
    </citation>
    <scope>IDENTIFICATION</scope>
</reference>
<keyword evidence="2" id="KW-0812">Transmembrane</keyword>
<evidence type="ECO:0000256" key="1">
    <source>
        <dbReference type="SAM" id="MobiDB-lite"/>
    </source>
</evidence>
<keyword evidence="3" id="KW-1185">Reference proteome</keyword>
<organism evidence="3 4">
    <name type="scientific">Ascaris lumbricoides</name>
    <name type="common">Giant roundworm</name>
    <dbReference type="NCBI Taxonomy" id="6252"/>
    <lineage>
        <taxon>Eukaryota</taxon>
        <taxon>Metazoa</taxon>
        <taxon>Ecdysozoa</taxon>
        <taxon>Nematoda</taxon>
        <taxon>Chromadorea</taxon>
        <taxon>Rhabditida</taxon>
        <taxon>Spirurina</taxon>
        <taxon>Ascaridomorpha</taxon>
        <taxon>Ascaridoidea</taxon>
        <taxon>Ascarididae</taxon>
        <taxon>Ascaris</taxon>
    </lineage>
</organism>
<sequence length="137" mass="15245">MFTASYATVILLPTCAMTIFTATVMLCAQNPSRNNVQQRVEKNVRKPRKFKPKTKEEKKAFKAIAEGNVCDEKGNSTIEDARSDWGEVQKVLKASSKDTHSQMSQNSEKPLWGTIAPIAYDISSMDTYVADLLPLSI</sequence>
<evidence type="ECO:0000256" key="2">
    <source>
        <dbReference type="SAM" id="Phobius"/>
    </source>
</evidence>
<dbReference type="Proteomes" id="UP000036681">
    <property type="component" value="Unplaced"/>
</dbReference>
<keyword evidence="2" id="KW-1133">Transmembrane helix</keyword>
<keyword evidence="2" id="KW-0472">Membrane</keyword>